<evidence type="ECO:0000256" key="1">
    <source>
        <dbReference type="ARBA" id="ARBA00022723"/>
    </source>
</evidence>
<dbReference type="EnsemblMetazoa" id="XM_038194674.1">
    <property type="protein sequence ID" value="XP_038050602.1"/>
    <property type="gene ID" value="LOC119723805"/>
</dbReference>
<keyword evidence="7" id="KW-1185">Reference proteome</keyword>
<evidence type="ECO:0000313" key="6">
    <source>
        <dbReference type="EnsemblMetazoa" id="XP_038050602.1"/>
    </source>
</evidence>
<keyword evidence="1" id="KW-0479">Metal-binding</keyword>
<dbReference type="Proteomes" id="UP000887568">
    <property type="component" value="Unplaced"/>
</dbReference>
<dbReference type="Gene3D" id="2.20.25.240">
    <property type="match status" value="1"/>
</dbReference>
<name>A0A913ZFN2_PATMI</name>
<evidence type="ECO:0000256" key="2">
    <source>
        <dbReference type="ARBA" id="ARBA00022771"/>
    </source>
</evidence>
<organism evidence="6 7">
    <name type="scientific">Patiria miniata</name>
    <name type="common">Bat star</name>
    <name type="synonym">Asterina miniata</name>
    <dbReference type="NCBI Taxonomy" id="46514"/>
    <lineage>
        <taxon>Eukaryota</taxon>
        <taxon>Metazoa</taxon>
        <taxon>Echinodermata</taxon>
        <taxon>Eleutherozoa</taxon>
        <taxon>Asterozoa</taxon>
        <taxon>Asteroidea</taxon>
        <taxon>Valvatacea</taxon>
        <taxon>Valvatida</taxon>
        <taxon>Asterinidae</taxon>
        <taxon>Patiria</taxon>
    </lineage>
</organism>
<dbReference type="GO" id="GO:0008270">
    <property type="term" value="F:zinc ion binding"/>
    <property type="evidence" value="ECO:0007669"/>
    <property type="project" value="UniProtKB-KW"/>
</dbReference>
<reference evidence="6" key="1">
    <citation type="submission" date="2022-11" db="UniProtKB">
        <authorList>
            <consortium name="EnsemblMetazoa"/>
        </authorList>
    </citation>
    <scope>IDENTIFICATION</scope>
</reference>
<accession>A0A913ZFN2</accession>
<dbReference type="OrthoDB" id="10064469at2759"/>
<evidence type="ECO:0000256" key="4">
    <source>
        <dbReference type="SAM" id="MobiDB-lite"/>
    </source>
</evidence>
<sequence>MKISTAPFAMSSNVVPSIPSKMRFSIIKQNRFRILICEGYRYSRYMVVYNKEYWRCTDRTCKGKLHLSGGRIVYVKRNGHNHGPDHKGISAEQALFIMRKRAYNEDTPFQQIYQDTVQEMEDAGHGPMKELLPYADCRWQVLNQGQEINDDAAVQKTSNGARCSAHTGKEAVSVNRDHYTELHVESNSRDAGDKMPRGIVTDGPKPEICELEVVDCTDQTAESFSVTIATDSFNTMLPASHLSTQARNGRAPPSHSPVQSESHRPGATSATSGGVQHGSSTPGLKIHSAYSLQTVTVPTSSSSSMDKPDELPVVEDNPVAYIDVNQHATDNVFEALSQGGRQSTVSRTKTAYANTVLSSGRAVQVGSDVPVFVSQRTKPNPHAALSNQGNRFSRQGGGNFRNTQSRATTACMDRLSGLPDQSGLTPTFSDLTAHPPGQGDPQGQSYVQLQMRLVKKEHRLRLQYMKERHDADMTLVHLQQELVREQLREMHQPRGGLSS</sequence>
<dbReference type="Pfam" id="PF04500">
    <property type="entry name" value="FLYWCH"/>
    <property type="match status" value="1"/>
</dbReference>
<protein>
    <recommendedName>
        <fullName evidence="5">FLYWCH-type domain-containing protein</fullName>
    </recommendedName>
</protein>
<dbReference type="InterPro" id="IPR007588">
    <property type="entry name" value="Znf_FLYWCH"/>
</dbReference>
<keyword evidence="2" id="KW-0863">Zinc-finger</keyword>
<dbReference type="AlphaFoldDB" id="A0A913ZFN2"/>
<feature type="compositionally biased region" description="Polar residues" evidence="4">
    <location>
        <begin position="268"/>
        <end position="282"/>
    </location>
</feature>
<keyword evidence="3" id="KW-0862">Zinc</keyword>
<feature type="domain" description="FLYWCH-type" evidence="5">
    <location>
        <begin position="33"/>
        <end position="82"/>
    </location>
</feature>
<dbReference type="OMA" id="YRILICE"/>
<evidence type="ECO:0000259" key="5">
    <source>
        <dbReference type="Pfam" id="PF04500"/>
    </source>
</evidence>
<dbReference type="GeneID" id="119723805"/>
<feature type="region of interest" description="Disordered" evidence="4">
    <location>
        <begin position="378"/>
        <end position="400"/>
    </location>
</feature>
<feature type="region of interest" description="Disordered" evidence="4">
    <location>
        <begin position="416"/>
        <end position="444"/>
    </location>
</feature>
<evidence type="ECO:0000256" key="3">
    <source>
        <dbReference type="ARBA" id="ARBA00022833"/>
    </source>
</evidence>
<feature type="region of interest" description="Disordered" evidence="4">
    <location>
        <begin position="242"/>
        <end position="283"/>
    </location>
</feature>
<dbReference type="RefSeq" id="XP_038050602.1">
    <property type="nucleotide sequence ID" value="XM_038194674.1"/>
</dbReference>
<proteinExistence type="predicted"/>
<evidence type="ECO:0000313" key="7">
    <source>
        <dbReference type="Proteomes" id="UP000887568"/>
    </source>
</evidence>